<gene>
    <name evidence="1" type="ORF">GA0070610_1739</name>
</gene>
<reference evidence="1 2" key="1">
    <citation type="submission" date="2016-06" db="EMBL/GenBank/DDBJ databases">
        <authorList>
            <person name="Kjaerup R.B."/>
            <person name="Dalgaard T.S."/>
            <person name="Juul-Madsen H.R."/>
        </authorList>
    </citation>
    <scope>NUCLEOTIDE SEQUENCE [LARGE SCALE GENOMIC DNA]</scope>
    <source>
        <strain evidence="1 2">DSM 43913</strain>
    </source>
</reference>
<dbReference type="AlphaFoldDB" id="A0A1C5G6H0"/>
<protein>
    <submittedName>
        <fullName evidence="1">Uncharacterized protein</fullName>
    </submittedName>
</protein>
<proteinExistence type="predicted"/>
<sequence length="180" mass="20630">MDDVVRSTFSSTMAFLPGELSRMPLSRWNESVLRYFFCRLLSNAYPDVKQFVECDRIDLVLHRAGEKAFVEFKFYLHPRKFDPYTGDWSGFKGGPGLRNLAEFRRAVDHLHGRNPMQGLSKYVVLVYVDPVDGSSPGNSYSVHYDDYRHSDEKIALDLLESGGPIESGEDRLQARLFAVR</sequence>
<accession>A0A1C5G6H0</accession>
<organism evidence="1 2">
    <name type="scientific">Micromonospora echinofusca</name>
    <dbReference type="NCBI Taxonomy" id="47858"/>
    <lineage>
        <taxon>Bacteria</taxon>
        <taxon>Bacillati</taxon>
        <taxon>Actinomycetota</taxon>
        <taxon>Actinomycetes</taxon>
        <taxon>Micromonosporales</taxon>
        <taxon>Micromonosporaceae</taxon>
        <taxon>Micromonospora</taxon>
    </lineage>
</organism>
<evidence type="ECO:0000313" key="2">
    <source>
        <dbReference type="Proteomes" id="UP000198251"/>
    </source>
</evidence>
<dbReference type="EMBL" id="LT607733">
    <property type="protein sequence ID" value="SCG15505.1"/>
    <property type="molecule type" value="Genomic_DNA"/>
</dbReference>
<name>A0A1C5G6H0_MICEH</name>
<dbReference type="Proteomes" id="UP000198251">
    <property type="component" value="Chromosome I"/>
</dbReference>
<evidence type="ECO:0000313" key="1">
    <source>
        <dbReference type="EMBL" id="SCG15505.1"/>
    </source>
</evidence>
<keyword evidence="2" id="KW-1185">Reference proteome</keyword>